<evidence type="ECO:0000313" key="1">
    <source>
        <dbReference type="EMBL" id="EJW84890.1"/>
    </source>
</evidence>
<sequence length="186" mass="20782">MAINWDFPQTRKCGKRCITDESGKQDCAQFACTALSGLNKETVRCGDLKAFCHSRATPPDGWHLLVPIGVADSHMHEANYGGMKLAIARIHHITPCTYTHTHMHDRHAHTHICAYRQARDDASKLFAGSVSHIDFCFISSAMCACGAFINYRRNSNCDFPSVFVHFVSERIKIASFLVTSSVRSVY</sequence>
<name>J9BCH2_WUCBA</name>
<reference evidence="2" key="1">
    <citation type="submission" date="2012-08" db="EMBL/GenBank/DDBJ databases">
        <title>The Genome Sequence of Wuchereria bancrofti.</title>
        <authorList>
            <person name="Nutman T.B."/>
            <person name="Fink D.L."/>
            <person name="Russ C."/>
            <person name="Young S."/>
            <person name="Zeng Q."/>
            <person name="Koehrsen M."/>
            <person name="Alvarado L."/>
            <person name="Berlin A."/>
            <person name="Chapman S.B."/>
            <person name="Chen Z."/>
            <person name="Freedman E."/>
            <person name="Gellesch M."/>
            <person name="Goldberg J."/>
            <person name="Griggs A."/>
            <person name="Gujja S."/>
            <person name="Heilman E.R."/>
            <person name="Heiman D."/>
            <person name="Hepburn T."/>
            <person name="Howarth C."/>
            <person name="Jen D."/>
            <person name="Larson L."/>
            <person name="Lewis B."/>
            <person name="Mehta T."/>
            <person name="Park D."/>
            <person name="Pearson M."/>
            <person name="Roberts A."/>
            <person name="Saif S."/>
            <person name="Shea T."/>
            <person name="Shenoy N."/>
            <person name="Sisk P."/>
            <person name="Stolte C."/>
            <person name="Sykes S."/>
            <person name="Walk T."/>
            <person name="White J."/>
            <person name="Yandava C."/>
            <person name="Haas B."/>
            <person name="Henn M.R."/>
            <person name="Nusbaum C."/>
            <person name="Birren B."/>
        </authorList>
    </citation>
    <scope>NUCLEOTIDE SEQUENCE [LARGE SCALE GENOMIC DNA]</scope>
    <source>
        <strain evidence="2">NA</strain>
    </source>
</reference>
<evidence type="ECO:0000313" key="2">
    <source>
        <dbReference type="Proteomes" id="UP000004810"/>
    </source>
</evidence>
<protein>
    <submittedName>
        <fullName evidence="1">Uncharacterized protein</fullName>
    </submittedName>
</protein>
<accession>J9BCH2</accession>
<dbReference type="Proteomes" id="UP000004810">
    <property type="component" value="Unassembled WGS sequence"/>
</dbReference>
<organism evidence="1 2">
    <name type="scientific">Wuchereria bancrofti</name>
    <dbReference type="NCBI Taxonomy" id="6293"/>
    <lineage>
        <taxon>Eukaryota</taxon>
        <taxon>Metazoa</taxon>
        <taxon>Ecdysozoa</taxon>
        <taxon>Nematoda</taxon>
        <taxon>Chromadorea</taxon>
        <taxon>Rhabditida</taxon>
        <taxon>Spirurina</taxon>
        <taxon>Spiruromorpha</taxon>
        <taxon>Filarioidea</taxon>
        <taxon>Onchocercidae</taxon>
        <taxon>Wuchereria</taxon>
    </lineage>
</organism>
<gene>
    <name evidence="1" type="ORF">WUBG_04201</name>
</gene>
<dbReference type="AlphaFoldDB" id="J9BCH2"/>
<dbReference type="EMBL" id="ADBV01001412">
    <property type="protein sequence ID" value="EJW84890.1"/>
    <property type="molecule type" value="Genomic_DNA"/>
</dbReference>
<proteinExistence type="predicted"/>
<comment type="caution">
    <text evidence="1">The sequence shown here is derived from an EMBL/GenBank/DDBJ whole genome shotgun (WGS) entry which is preliminary data.</text>
</comment>